<proteinExistence type="inferred from homology"/>
<evidence type="ECO:0000256" key="6">
    <source>
        <dbReference type="ARBA" id="ARBA00023033"/>
    </source>
</evidence>
<feature type="binding site" description="axial binding residue" evidence="7">
    <location>
        <position position="472"/>
    </location>
    <ligand>
        <name>heme</name>
        <dbReference type="ChEBI" id="CHEBI:30413"/>
    </ligand>
    <ligandPart>
        <name>Fe</name>
        <dbReference type="ChEBI" id="CHEBI:18248"/>
    </ligandPart>
</feature>
<gene>
    <name evidence="10" type="ORF">EJ08DRAFT_654082</name>
</gene>
<dbReference type="InterPro" id="IPR001128">
    <property type="entry name" value="Cyt_P450"/>
</dbReference>
<dbReference type="PROSITE" id="PS00086">
    <property type="entry name" value="CYTOCHROME_P450"/>
    <property type="match status" value="1"/>
</dbReference>
<evidence type="ECO:0000256" key="9">
    <source>
        <dbReference type="SAM" id="MobiDB-lite"/>
    </source>
</evidence>
<evidence type="ECO:0000256" key="5">
    <source>
        <dbReference type="ARBA" id="ARBA00023004"/>
    </source>
</evidence>
<dbReference type="Pfam" id="PF00067">
    <property type="entry name" value="p450"/>
    <property type="match status" value="1"/>
</dbReference>
<dbReference type="InterPro" id="IPR050121">
    <property type="entry name" value="Cytochrome_P450_monoxygenase"/>
</dbReference>
<evidence type="ECO:0000256" key="1">
    <source>
        <dbReference type="ARBA" id="ARBA00001971"/>
    </source>
</evidence>
<feature type="region of interest" description="Disordered" evidence="9">
    <location>
        <begin position="424"/>
        <end position="449"/>
    </location>
</feature>
<dbReference type="GO" id="GO:0005506">
    <property type="term" value="F:iron ion binding"/>
    <property type="evidence" value="ECO:0007669"/>
    <property type="project" value="InterPro"/>
</dbReference>
<keyword evidence="7 8" id="KW-0349">Heme</keyword>
<accession>A0A9P4TTE2</accession>
<dbReference type="Proteomes" id="UP000800235">
    <property type="component" value="Unassembled WGS sequence"/>
</dbReference>
<dbReference type="GO" id="GO:0020037">
    <property type="term" value="F:heme binding"/>
    <property type="evidence" value="ECO:0007669"/>
    <property type="project" value="InterPro"/>
</dbReference>
<evidence type="ECO:0000313" key="11">
    <source>
        <dbReference type="Proteomes" id="UP000800235"/>
    </source>
</evidence>
<keyword evidence="3 7" id="KW-0479">Metal-binding</keyword>
<comment type="cofactor">
    <cofactor evidence="1 7">
        <name>heme</name>
        <dbReference type="ChEBI" id="CHEBI:30413"/>
    </cofactor>
</comment>
<dbReference type="InterPro" id="IPR002401">
    <property type="entry name" value="Cyt_P450_E_grp-I"/>
</dbReference>
<feature type="compositionally biased region" description="Low complexity" evidence="9">
    <location>
        <begin position="433"/>
        <end position="442"/>
    </location>
</feature>
<dbReference type="Gene3D" id="1.10.630.10">
    <property type="entry name" value="Cytochrome P450"/>
    <property type="match status" value="1"/>
</dbReference>
<evidence type="ECO:0000256" key="8">
    <source>
        <dbReference type="RuleBase" id="RU000461"/>
    </source>
</evidence>
<protein>
    <submittedName>
        <fullName evidence="10">Cytochrome P450 monooxygenase</fullName>
    </submittedName>
</protein>
<dbReference type="PANTHER" id="PTHR24305">
    <property type="entry name" value="CYTOCHROME P450"/>
    <property type="match status" value="1"/>
</dbReference>
<name>A0A9P4TTE2_9PEZI</name>
<dbReference type="CDD" id="cd11062">
    <property type="entry name" value="CYP58-like"/>
    <property type="match status" value="1"/>
</dbReference>
<dbReference type="GO" id="GO:0004497">
    <property type="term" value="F:monooxygenase activity"/>
    <property type="evidence" value="ECO:0007669"/>
    <property type="project" value="UniProtKB-KW"/>
</dbReference>
<reference evidence="10" key="1">
    <citation type="journal article" date="2020" name="Stud. Mycol.">
        <title>101 Dothideomycetes genomes: a test case for predicting lifestyles and emergence of pathogens.</title>
        <authorList>
            <person name="Haridas S."/>
            <person name="Albert R."/>
            <person name="Binder M."/>
            <person name="Bloem J."/>
            <person name="Labutti K."/>
            <person name="Salamov A."/>
            <person name="Andreopoulos B."/>
            <person name="Baker S."/>
            <person name="Barry K."/>
            <person name="Bills G."/>
            <person name="Bluhm B."/>
            <person name="Cannon C."/>
            <person name="Castanera R."/>
            <person name="Culley D."/>
            <person name="Daum C."/>
            <person name="Ezra D."/>
            <person name="Gonzalez J."/>
            <person name="Henrissat B."/>
            <person name="Kuo A."/>
            <person name="Liang C."/>
            <person name="Lipzen A."/>
            <person name="Lutzoni F."/>
            <person name="Magnuson J."/>
            <person name="Mondo S."/>
            <person name="Nolan M."/>
            <person name="Ohm R."/>
            <person name="Pangilinan J."/>
            <person name="Park H.-J."/>
            <person name="Ramirez L."/>
            <person name="Alfaro M."/>
            <person name="Sun H."/>
            <person name="Tritt A."/>
            <person name="Yoshinaga Y."/>
            <person name="Zwiers L.-H."/>
            <person name="Turgeon B."/>
            <person name="Goodwin S."/>
            <person name="Spatafora J."/>
            <person name="Crous P."/>
            <person name="Grigoriev I."/>
        </authorList>
    </citation>
    <scope>NUCLEOTIDE SEQUENCE</scope>
    <source>
        <strain evidence="10">CBS 130266</strain>
    </source>
</reference>
<dbReference type="PRINTS" id="PR00463">
    <property type="entry name" value="EP450I"/>
</dbReference>
<dbReference type="OrthoDB" id="3945418at2759"/>
<comment type="caution">
    <text evidence="10">The sequence shown here is derived from an EMBL/GenBank/DDBJ whole genome shotgun (WGS) entry which is preliminary data.</text>
</comment>
<keyword evidence="5 7" id="KW-0408">Iron</keyword>
<dbReference type="PANTHER" id="PTHR24305:SF157">
    <property type="entry name" value="N-ACETYLTRYPTOPHAN 6-HYDROXYLASE IVOC-RELATED"/>
    <property type="match status" value="1"/>
</dbReference>
<dbReference type="PRINTS" id="PR00385">
    <property type="entry name" value="P450"/>
</dbReference>
<evidence type="ECO:0000256" key="2">
    <source>
        <dbReference type="ARBA" id="ARBA00010617"/>
    </source>
</evidence>
<evidence type="ECO:0000313" key="10">
    <source>
        <dbReference type="EMBL" id="KAF2419032.1"/>
    </source>
</evidence>
<sequence>MGPLALFLLTGTLSSLYCLVLILYRLFLSPISQFPGPKLAASTFWYEFYYDVYLQGRYTWKIKELHGKYGSIIRINPEELHIDDSTFYDQIYVNSSKRRTEKWHWSAKMFGTTTAAVGTIDHDLHRMRRAALNPYFSQASVGRLESTILSNVETLIARLRSFAGTGKAVNLSDAFTCLSADVIGSYAFGKSYGFLQHEDFMPRWRILMMDLSRSTHLMKQFGWLYKASTTIPECIVALIHPLTRELFKLRRSISRQIKNIKIDHKPDNKATNNPQTVFHGLLDSTLPPHELSTERLTEEALTIIGAGTVTTAHTLAVIFYHVLSNPQILSSLRKELHEIHLQHPKPTWNQLTQLPNLNAIINEGLRLSFGVSHRLQRVSPDTPLQYQDWTIPPGTPVSQTQMFIMTDPAIFSFPNDFLPQRWLDPNEYNQHDNNNNNNNNNSNKDEHTAMAFPDPKETKKYLVPFSRGSRSCLGINLAYAELFLTVGMLLAPVEFGGLELRLFETGPEEMEIEHDFFNPSPKVGSKGVRVIVL</sequence>
<dbReference type="EMBL" id="MU007120">
    <property type="protein sequence ID" value="KAF2419032.1"/>
    <property type="molecule type" value="Genomic_DNA"/>
</dbReference>
<dbReference type="SUPFAM" id="SSF48264">
    <property type="entry name" value="Cytochrome P450"/>
    <property type="match status" value="1"/>
</dbReference>
<dbReference type="InterPro" id="IPR017972">
    <property type="entry name" value="Cyt_P450_CS"/>
</dbReference>
<organism evidence="10 11">
    <name type="scientific">Tothia fuscella</name>
    <dbReference type="NCBI Taxonomy" id="1048955"/>
    <lineage>
        <taxon>Eukaryota</taxon>
        <taxon>Fungi</taxon>
        <taxon>Dikarya</taxon>
        <taxon>Ascomycota</taxon>
        <taxon>Pezizomycotina</taxon>
        <taxon>Dothideomycetes</taxon>
        <taxon>Pleosporomycetidae</taxon>
        <taxon>Venturiales</taxon>
        <taxon>Cylindrosympodiaceae</taxon>
        <taxon>Tothia</taxon>
    </lineage>
</organism>
<dbReference type="AlphaFoldDB" id="A0A9P4TTE2"/>
<evidence type="ECO:0000256" key="3">
    <source>
        <dbReference type="ARBA" id="ARBA00022723"/>
    </source>
</evidence>
<comment type="similarity">
    <text evidence="2 8">Belongs to the cytochrome P450 family.</text>
</comment>
<dbReference type="InterPro" id="IPR036396">
    <property type="entry name" value="Cyt_P450_sf"/>
</dbReference>
<evidence type="ECO:0000256" key="4">
    <source>
        <dbReference type="ARBA" id="ARBA00023002"/>
    </source>
</evidence>
<keyword evidence="11" id="KW-1185">Reference proteome</keyword>
<dbReference type="GO" id="GO:0016705">
    <property type="term" value="F:oxidoreductase activity, acting on paired donors, with incorporation or reduction of molecular oxygen"/>
    <property type="evidence" value="ECO:0007669"/>
    <property type="project" value="InterPro"/>
</dbReference>
<keyword evidence="6 8" id="KW-0503">Monooxygenase</keyword>
<keyword evidence="4 8" id="KW-0560">Oxidoreductase</keyword>
<evidence type="ECO:0000256" key="7">
    <source>
        <dbReference type="PIRSR" id="PIRSR602401-1"/>
    </source>
</evidence>